<dbReference type="SUPFAM" id="SSF53756">
    <property type="entry name" value="UDP-Glycosyltransferase/glycogen phosphorylase"/>
    <property type="match status" value="1"/>
</dbReference>
<keyword evidence="1" id="KW-0802">TPR repeat</keyword>
<dbReference type="GO" id="GO:0016757">
    <property type="term" value="F:glycosyltransferase activity"/>
    <property type="evidence" value="ECO:0007669"/>
    <property type="project" value="InterPro"/>
</dbReference>
<dbReference type="AlphaFoldDB" id="A0A844GD73"/>
<dbReference type="Pfam" id="PF13181">
    <property type="entry name" value="TPR_8"/>
    <property type="match status" value="1"/>
</dbReference>
<dbReference type="Pfam" id="PF13432">
    <property type="entry name" value="TPR_16"/>
    <property type="match status" value="1"/>
</dbReference>
<dbReference type="EMBL" id="WLYX01000001">
    <property type="protein sequence ID" value="MTD32877.1"/>
    <property type="molecule type" value="Genomic_DNA"/>
</dbReference>
<dbReference type="InterPro" id="IPR052943">
    <property type="entry name" value="TMTC_O-mannosyl-trnsfr"/>
</dbReference>
<feature type="repeat" description="TPR" evidence="1">
    <location>
        <begin position="138"/>
        <end position="171"/>
    </location>
</feature>
<dbReference type="PROSITE" id="PS50005">
    <property type="entry name" value="TPR"/>
    <property type="match status" value="2"/>
</dbReference>
<dbReference type="PANTHER" id="PTHR44809">
    <property type="match status" value="1"/>
</dbReference>
<comment type="caution">
    <text evidence="2">The sequence shown here is derived from an EMBL/GenBank/DDBJ whole genome shotgun (WGS) entry which is preliminary data.</text>
</comment>
<dbReference type="Gene3D" id="3.40.50.2000">
    <property type="entry name" value="Glycogen Phosphorylase B"/>
    <property type="match status" value="1"/>
</dbReference>
<dbReference type="InterPro" id="IPR011990">
    <property type="entry name" value="TPR-like_helical_dom_sf"/>
</dbReference>
<dbReference type="Gene3D" id="1.25.40.10">
    <property type="entry name" value="Tetratricopeptide repeat domain"/>
    <property type="match status" value="2"/>
</dbReference>
<gene>
    <name evidence="2" type="ORF">GKE73_05430</name>
</gene>
<dbReference type="InterPro" id="IPR019734">
    <property type="entry name" value="TPR_rpt"/>
</dbReference>
<dbReference type="PANTHER" id="PTHR44809:SF1">
    <property type="entry name" value="PROTEIN O-MANNOSYL-TRANSFERASE TMTC1"/>
    <property type="match status" value="1"/>
</dbReference>
<sequence>MTVTDFERGNQLLAEGRIDEAISAFDRCLVRNPQDWQALSNRGNARLQGKQYDLALADYLQAAAINPAANSVKCNLAVLLKELGELALAESLLREVLAADRDNADAWSNLGVVLQHRLQYPEAIAAHRQAVACAGPSAARFNNLGNAYSCALQLDEAVEAYQHALQLAGDDPFARFNLSIVLFLQGSYQEARPLYESRWDAILQPRYVEQRWGGQNLDGKTLLIWAEQGLGDTLQMVRFLPQLQQQYPRATILFAVPTTFLRLFGQLDGITLLELGVTPPAYDWQLPLMSLPGHLGITLDNLLSQALLAGAGHGFRHARRHDRLRVGIVWETGTWGVGIVDHARQNKSVPIDQFATLLARPDIEFVSLQLGDLPDGWRQQVLTCPISDFADTAAIISQLDLVISVDTSVVHLAGAMGKPVWVLMRAESAPFFMAKGAVSPWYPSMTIWRQTTPGDWTPVLQQVSQGSGTFSAAVGTLKYFSINTIRFGEI</sequence>
<evidence type="ECO:0000313" key="3">
    <source>
        <dbReference type="Proteomes" id="UP000446658"/>
    </source>
</evidence>
<dbReference type="SMART" id="SM00028">
    <property type="entry name" value="TPR"/>
    <property type="match status" value="5"/>
</dbReference>
<organism evidence="2 3">
    <name type="scientific">Paludibacterium denitrificans</name>
    <dbReference type="NCBI Taxonomy" id="2675226"/>
    <lineage>
        <taxon>Bacteria</taxon>
        <taxon>Pseudomonadati</taxon>
        <taxon>Pseudomonadota</taxon>
        <taxon>Betaproteobacteria</taxon>
        <taxon>Neisseriales</taxon>
        <taxon>Chromobacteriaceae</taxon>
        <taxon>Paludibacterium</taxon>
    </lineage>
</organism>
<feature type="repeat" description="TPR" evidence="1">
    <location>
        <begin position="2"/>
        <end position="35"/>
    </location>
</feature>
<keyword evidence="3" id="KW-1185">Reference proteome</keyword>
<dbReference type="RefSeq" id="WP_230369494.1">
    <property type="nucleotide sequence ID" value="NZ_WLYX01000001.1"/>
</dbReference>
<evidence type="ECO:0000256" key="1">
    <source>
        <dbReference type="PROSITE-ProRule" id="PRU00339"/>
    </source>
</evidence>
<dbReference type="InterPro" id="IPR002201">
    <property type="entry name" value="Glyco_trans_9"/>
</dbReference>
<dbReference type="SUPFAM" id="SSF48452">
    <property type="entry name" value="TPR-like"/>
    <property type="match status" value="1"/>
</dbReference>
<dbReference type="Pfam" id="PF01075">
    <property type="entry name" value="Glyco_transf_9"/>
    <property type="match status" value="1"/>
</dbReference>
<accession>A0A844GD73</accession>
<name>A0A844GD73_9NEIS</name>
<protein>
    <submittedName>
        <fullName evidence="2">Tetratricopeptide repeat protein</fullName>
    </submittedName>
</protein>
<dbReference type="Pfam" id="PF13424">
    <property type="entry name" value="TPR_12"/>
    <property type="match status" value="1"/>
</dbReference>
<dbReference type="Proteomes" id="UP000446658">
    <property type="component" value="Unassembled WGS sequence"/>
</dbReference>
<reference evidence="2 3" key="1">
    <citation type="submission" date="2019-11" db="EMBL/GenBank/DDBJ databases">
        <title>Draft genome sequence of Paludibacterium sp. dN18-1.</title>
        <authorList>
            <person name="Im W.-T."/>
        </authorList>
    </citation>
    <scope>NUCLEOTIDE SEQUENCE [LARGE SCALE GENOMIC DNA]</scope>
    <source>
        <strain evidence="3">dN 18-1</strain>
    </source>
</reference>
<evidence type="ECO:0000313" key="2">
    <source>
        <dbReference type="EMBL" id="MTD32877.1"/>
    </source>
</evidence>
<proteinExistence type="predicted"/>